<dbReference type="InterPro" id="IPR013848">
    <property type="entry name" value="Methylthiotransferase_N"/>
</dbReference>
<keyword evidence="16" id="KW-0614">Plasmid</keyword>
<feature type="binding site" evidence="11">
    <location>
        <position position="194"/>
    </location>
    <ligand>
        <name>[4Fe-4S] cluster</name>
        <dbReference type="ChEBI" id="CHEBI:49883"/>
        <label>2</label>
        <note>4Fe-4S-S-AdoMet</note>
    </ligand>
</feature>
<dbReference type="InterPro" id="IPR058240">
    <property type="entry name" value="rSAM_sf"/>
</dbReference>
<keyword evidence="17" id="KW-1185">Reference proteome</keyword>
<accession>A0A1D8GPT5</accession>
<dbReference type="KEGG" id="gfe:Gferi_27275"/>
<dbReference type="STRING" id="1424294.Gferi_27225"/>
<dbReference type="Proteomes" id="UP000095743">
    <property type="component" value="Plasmid unnamed1"/>
</dbReference>
<keyword evidence="5 11" id="KW-0949">S-adenosyl-L-methionine</keyword>
<dbReference type="Pfam" id="PF00919">
    <property type="entry name" value="UPF0004"/>
    <property type="match status" value="1"/>
</dbReference>
<dbReference type="RefSeq" id="WP_069981234.1">
    <property type="nucleotide sequence ID" value="NZ_CP017269.1"/>
</dbReference>
<dbReference type="NCBIfam" id="TIGR01574">
    <property type="entry name" value="miaB-methiolase"/>
    <property type="match status" value="1"/>
</dbReference>
<dbReference type="EC" id="2.8.4.3" evidence="10 11"/>
<feature type="binding site" evidence="11">
    <location>
        <position position="198"/>
    </location>
    <ligand>
        <name>[4Fe-4S] cluster</name>
        <dbReference type="ChEBI" id="CHEBI:49883"/>
        <label>2</label>
        <note>4Fe-4S-S-AdoMet</note>
    </ligand>
</feature>
<dbReference type="InterPro" id="IPR023404">
    <property type="entry name" value="rSAM_horseshoe"/>
</dbReference>
<dbReference type="SUPFAM" id="SSF102114">
    <property type="entry name" value="Radical SAM enzymes"/>
    <property type="match status" value="1"/>
</dbReference>
<feature type="binding site" evidence="11">
    <location>
        <position position="118"/>
    </location>
    <ligand>
        <name>[4Fe-4S] cluster</name>
        <dbReference type="ChEBI" id="CHEBI:49883"/>
        <label>1</label>
    </ligand>
</feature>
<dbReference type="Pfam" id="PF04055">
    <property type="entry name" value="Radical_SAM"/>
    <property type="match status" value="1"/>
</dbReference>
<comment type="subunit">
    <text evidence="11">Monomer.</text>
</comment>
<dbReference type="PROSITE" id="PS51918">
    <property type="entry name" value="RADICAL_SAM"/>
    <property type="match status" value="1"/>
</dbReference>
<evidence type="ECO:0000256" key="2">
    <source>
        <dbReference type="ARBA" id="ARBA00022485"/>
    </source>
</evidence>
<keyword evidence="2 11" id="KW-0004">4Fe-4S</keyword>
<feature type="domain" description="MTTase N-terminal" evidence="13">
    <location>
        <begin position="39"/>
        <end position="157"/>
    </location>
</feature>
<dbReference type="InterPro" id="IPR002792">
    <property type="entry name" value="TRAM_dom"/>
</dbReference>
<evidence type="ECO:0000259" key="14">
    <source>
        <dbReference type="PROSITE" id="PS51918"/>
    </source>
</evidence>
<keyword evidence="9 11" id="KW-0411">Iron-sulfur</keyword>
<evidence type="ECO:0000259" key="12">
    <source>
        <dbReference type="PROSITE" id="PS50926"/>
    </source>
</evidence>
<evidence type="ECO:0000256" key="10">
    <source>
        <dbReference type="ARBA" id="ARBA00033765"/>
    </source>
</evidence>
<evidence type="ECO:0000313" key="17">
    <source>
        <dbReference type="Proteomes" id="UP000095743"/>
    </source>
</evidence>
<dbReference type="Gene3D" id="3.40.50.12160">
    <property type="entry name" value="Methylthiotransferase, N-terminal domain"/>
    <property type="match status" value="1"/>
</dbReference>
<comment type="cofactor">
    <cofactor evidence="11">
        <name>[4Fe-4S] cluster</name>
        <dbReference type="ChEBI" id="CHEBI:49883"/>
    </cofactor>
    <text evidence="11">Binds 2 [4Fe-4S] clusters. One cluster is coordinated with 3 cysteines and an exchangeable S-adenosyl-L-methionine.</text>
</comment>
<dbReference type="GO" id="GO:0051539">
    <property type="term" value="F:4 iron, 4 sulfur cluster binding"/>
    <property type="evidence" value="ECO:0007669"/>
    <property type="project" value="UniProtKB-UniRule"/>
</dbReference>
<name>A0A1D8GPT5_9FIRM</name>
<geneLocation type="plasmid" evidence="16 17">
    <name>unnamed1</name>
</geneLocation>
<feature type="binding site" evidence="11">
    <location>
        <position position="84"/>
    </location>
    <ligand>
        <name>[4Fe-4S] cluster</name>
        <dbReference type="ChEBI" id="CHEBI:49883"/>
        <label>1</label>
    </ligand>
</feature>
<feature type="binding site" evidence="11">
    <location>
        <position position="48"/>
    </location>
    <ligand>
        <name>[4Fe-4S] cluster</name>
        <dbReference type="ChEBI" id="CHEBI:49883"/>
        <label>1</label>
    </ligand>
</feature>
<dbReference type="SFLD" id="SFLDG01061">
    <property type="entry name" value="methylthiotransferase"/>
    <property type="match status" value="1"/>
</dbReference>
<dbReference type="SFLD" id="SFLDS00029">
    <property type="entry name" value="Radical_SAM"/>
    <property type="match status" value="1"/>
</dbReference>
<dbReference type="InterPro" id="IPR007197">
    <property type="entry name" value="rSAM"/>
</dbReference>
<dbReference type="Pfam" id="PF01938">
    <property type="entry name" value="TRAM"/>
    <property type="match status" value="1"/>
</dbReference>
<gene>
    <name evidence="11" type="primary">miaB</name>
    <name evidence="15" type="ORF">Gferi_27225</name>
    <name evidence="16" type="ORF">Gferi_27275</name>
</gene>
<evidence type="ECO:0000256" key="5">
    <source>
        <dbReference type="ARBA" id="ARBA00022691"/>
    </source>
</evidence>
<dbReference type="CDD" id="cd01335">
    <property type="entry name" value="Radical_SAM"/>
    <property type="match status" value="1"/>
</dbReference>
<dbReference type="NCBIfam" id="TIGR00089">
    <property type="entry name" value="MiaB/RimO family radical SAM methylthiotransferase"/>
    <property type="match status" value="1"/>
</dbReference>
<dbReference type="InterPro" id="IPR006463">
    <property type="entry name" value="MiaB_methiolase"/>
</dbReference>
<dbReference type="InterPro" id="IPR020612">
    <property type="entry name" value="Methylthiotransferase_CS"/>
</dbReference>
<proteinExistence type="inferred from homology"/>
<evidence type="ECO:0000256" key="3">
    <source>
        <dbReference type="ARBA" id="ARBA00022490"/>
    </source>
</evidence>
<evidence type="ECO:0000256" key="9">
    <source>
        <dbReference type="ARBA" id="ARBA00023014"/>
    </source>
</evidence>
<keyword evidence="8 11" id="KW-0408">Iron</keyword>
<evidence type="ECO:0000256" key="8">
    <source>
        <dbReference type="ARBA" id="ARBA00023004"/>
    </source>
</evidence>
<comment type="similarity">
    <text evidence="11">Belongs to the methylthiotransferase family. MiaB subfamily.</text>
</comment>
<feature type="binding site" evidence="11">
    <location>
        <position position="201"/>
    </location>
    <ligand>
        <name>[4Fe-4S] cluster</name>
        <dbReference type="ChEBI" id="CHEBI:49883"/>
        <label>2</label>
        <note>4Fe-4S-S-AdoMet</note>
    </ligand>
</feature>
<comment type="function">
    <text evidence="1 11">Catalyzes the methylthiolation of N6-(dimethylallyl)adenosine (i(6)A), leading to the formation of 2-methylthio-N6-(dimethylallyl)adenosine (ms(2)i(6)A) at position 37 in tRNAs that read codons beginning with uridine.</text>
</comment>
<dbReference type="PANTHER" id="PTHR43020:SF2">
    <property type="entry name" value="MITOCHONDRIAL TRNA METHYLTHIOTRANSFERASE CDK5RAP1"/>
    <property type="match status" value="1"/>
</dbReference>
<dbReference type="SFLD" id="SFLDG01082">
    <property type="entry name" value="B12-binding_domain_containing"/>
    <property type="match status" value="1"/>
</dbReference>
<organism evidence="15 17">
    <name type="scientific">Geosporobacter ferrireducens</name>
    <dbReference type="NCBI Taxonomy" id="1424294"/>
    <lineage>
        <taxon>Bacteria</taxon>
        <taxon>Bacillati</taxon>
        <taxon>Bacillota</taxon>
        <taxon>Clostridia</taxon>
        <taxon>Peptostreptococcales</taxon>
        <taxon>Thermotaleaceae</taxon>
        <taxon>Geosporobacter</taxon>
    </lineage>
</organism>
<reference evidence="15 17" key="1">
    <citation type="submission" date="2016-09" db="EMBL/GenBank/DDBJ databases">
        <title>Genomic analysis reveals versatility of anaerobic energy metabolism of Geosporobacter ferrireducens IRF9 of phylum Firmicutes.</title>
        <authorList>
            <person name="Kim S.-J."/>
        </authorList>
    </citation>
    <scope>NUCLEOTIDE SEQUENCE [LARGE SCALE GENOMIC DNA]</scope>
    <source>
        <strain evidence="15 17">IRF9</strain>
        <plasmid evidence="16 17">unnamed1</plasmid>
    </source>
</reference>
<dbReference type="KEGG" id="gfe:Gferi_27225"/>
<evidence type="ECO:0000256" key="7">
    <source>
        <dbReference type="ARBA" id="ARBA00022723"/>
    </source>
</evidence>
<keyword evidence="6 11" id="KW-0819">tRNA processing</keyword>
<dbReference type="SMART" id="SM00729">
    <property type="entry name" value="Elp3"/>
    <property type="match status" value="1"/>
</dbReference>
<comment type="subcellular location">
    <subcellularLocation>
        <location evidence="11">Cytoplasm</location>
    </subcellularLocation>
</comment>
<keyword evidence="4 11" id="KW-0808">Transferase</keyword>
<dbReference type="SFLD" id="SFLDF00273">
    <property type="entry name" value="(dimethylallyl)adenosine_tRNA"/>
    <property type="match status" value="1"/>
</dbReference>
<dbReference type="InterPro" id="IPR038135">
    <property type="entry name" value="Methylthiotransferase_N_sf"/>
</dbReference>
<protein>
    <recommendedName>
        <fullName evidence="10 11">tRNA-2-methylthio-N(6)-dimethylallyladenosine synthase</fullName>
        <ecNumber evidence="10 11">2.8.4.3</ecNumber>
    </recommendedName>
    <alternativeName>
        <fullName evidence="11">(Dimethylallyl)adenosine tRNA methylthiotransferase MiaB</fullName>
    </alternativeName>
    <alternativeName>
        <fullName evidence="11">tRNA-i(6)A37 methylthiotransferase</fullName>
    </alternativeName>
</protein>
<dbReference type="GO" id="GO:0005829">
    <property type="term" value="C:cytosol"/>
    <property type="evidence" value="ECO:0007669"/>
    <property type="project" value="TreeGrafter"/>
</dbReference>
<feature type="domain" description="Radical SAM core" evidence="14">
    <location>
        <begin position="180"/>
        <end position="410"/>
    </location>
</feature>
<dbReference type="InterPro" id="IPR006638">
    <property type="entry name" value="Elp3/MiaA/NifB-like_rSAM"/>
</dbReference>
<evidence type="ECO:0000313" key="16">
    <source>
        <dbReference type="EMBL" id="AOT73338.1"/>
    </source>
</evidence>
<dbReference type="Gene3D" id="3.80.30.20">
    <property type="entry name" value="tm_1862 like domain"/>
    <property type="match status" value="1"/>
</dbReference>
<dbReference type="EMBL" id="CP017269">
    <property type="protein sequence ID" value="AOT72925.1"/>
    <property type="molecule type" value="Genomic_DNA"/>
</dbReference>
<dbReference type="FunFam" id="3.40.50.12160:FF:000006">
    <property type="entry name" value="tRNA-2-methylthio-N(6)-dimethylallyladenosine synthase"/>
    <property type="match status" value="1"/>
</dbReference>
<sequence>MSKREIVKVSTEEQLRQQIYINEVRQINDEFYYEKGNKKKAMIITYGCQMNEHDSEKLAGMLNNMGYTETNEQEEADLIIYNTCCVRENAELKVYGNLGQLKPLKKERPDMIIAVCGCMMQQAHVVDQIKKKYNHVDLVFGTHNLHNFPELLANCKKSDHMIVEVWDEEGTVVEGIPVVRKYGLKAFVNIMYGCNNFCTYCIVPYTRGRERSRNPEDIVEEIKQLVAQGTKEVTLLGQNVNSYGKTLENKIDFSDLLIQINETEGLERIRFMTSHPKDLSPRLIEAMRDCDKICEHIHLPVQSGSTKILKEMNRHYTKEQYLDLVTQLKASIPNIAITTDIIVGFPGETEEDFLETLDLVKQVEYDSAFTFLYSVREGTPAAKLTEQVPEDVKHERFNRLLNTLNEIIARKNMDYKDAVVEVLVEGESKNDASKLMGRTRSSKLVNLSGSKDLIGQLAQVKITEARTFSLNGIAIDHTL</sequence>
<dbReference type="FunFam" id="3.80.30.20:FF:000001">
    <property type="entry name" value="tRNA-2-methylthio-N(6)-dimethylallyladenosine synthase 2"/>
    <property type="match status" value="1"/>
</dbReference>
<evidence type="ECO:0000259" key="13">
    <source>
        <dbReference type="PROSITE" id="PS51449"/>
    </source>
</evidence>
<dbReference type="PROSITE" id="PS50926">
    <property type="entry name" value="TRAM"/>
    <property type="match status" value="1"/>
</dbReference>
<dbReference type="OrthoDB" id="9805215at2"/>
<dbReference type="PROSITE" id="PS51449">
    <property type="entry name" value="MTTASE_N"/>
    <property type="match status" value="1"/>
</dbReference>
<dbReference type="GO" id="GO:0046872">
    <property type="term" value="F:metal ion binding"/>
    <property type="evidence" value="ECO:0007669"/>
    <property type="project" value="UniProtKB-KW"/>
</dbReference>
<keyword evidence="3 11" id="KW-0963">Cytoplasm</keyword>
<dbReference type="AlphaFoldDB" id="A0A1D8GPT5"/>
<dbReference type="EMBL" id="CP017270">
    <property type="protein sequence ID" value="AOT73338.1"/>
    <property type="molecule type" value="Genomic_DNA"/>
</dbReference>
<dbReference type="GO" id="GO:0035597">
    <property type="term" value="F:tRNA-2-methylthio-N(6)-dimethylallyladenosine(37) synthase activity"/>
    <property type="evidence" value="ECO:0007669"/>
    <property type="project" value="UniProtKB-EC"/>
</dbReference>
<evidence type="ECO:0000256" key="1">
    <source>
        <dbReference type="ARBA" id="ARBA00003234"/>
    </source>
</evidence>
<evidence type="ECO:0000313" key="15">
    <source>
        <dbReference type="EMBL" id="AOT72925.1"/>
    </source>
</evidence>
<feature type="domain" description="TRAM" evidence="12">
    <location>
        <begin position="413"/>
        <end position="476"/>
    </location>
</feature>
<dbReference type="PANTHER" id="PTHR43020">
    <property type="entry name" value="CDK5 REGULATORY SUBUNIT-ASSOCIATED PROTEIN 1"/>
    <property type="match status" value="1"/>
</dbReference>
<dbReference type="HAMAP" id="MF_01864">
    <property type="entry name" value="tRNA_metthiotr_MiaB"/>
    <property type="match status" value="1"/>
</dbReference>
<dbReference type="Proteomes" id="UP000095743">
    <property type="component" value="Chromosome"/>
</dbReference>
<evidence type="ECO:0000256" key="11">
    <source>
        <dbReference type="HAMAP-Rule" id="MF_01864"/>
    </source>
</evidence>
<keyword evidence="7 11" id="KW-0479">Metal-binding</keyword>
<comment type="catalytic activity">
    <reaction evidence="11">
        <text>N(6)-dimethylallyladenosine(37) in tRNA + (sulfur carrier)-SH + AH2 + 2 S-adenosyl-L-methionine = 2-methylsulfanyl-N(6)-dimethylallyladenosine(37) in tRNA + (sulfur carrier)-H + 5'-deoxyadenosine + L-methionine + A + S-adenosyl-L-homocysteine + 2 H(+)</text>
        <dbReference type="Rhea" id="RHEA:37067"/>
        <dbReference type="Rhea" id="RHEA-COMP:10375"/>
        <dbReference type="Rhea" id="RHEA-COMP:10376"/>
        <dbReference type="Rhea" id="RHEA-COMP:14737"/>
        <dbReference type="Rhea" id="RHEA-COMP:14739"/>
        <dbReference type="ChEBI" id="CHEBI:13193"/>
        <dbReference type="ChEBI" id="CHEBI:15378"/>
        <dbReference type="ChEBI" id="CHEBI:17319"/>
        <dbReference type="ChEBI" id="CHEBI:17499"/>
        <dbReference type="ChEBI" id="CHEBI:29917"/>
        <dbReference type="ChEBI" id="CHEBI:57844"/>
        <dbReference type="ChEBI" id="CHEBI:57856"/>
        <dbReference type="ChEBI" id="CHEBI:59789"/>
        <dbReference type="ChEBI" id="CHEBI:64428"/>
        <dbReference type="ChEBI" id="CHEBI:74415"/>
        <dbReference type="ChEBI" id="CHEBI:74417"/>
        <dbReference type="EC" id="2.8.4.3"/>
    </reaction>
</comment>
<evidence type="ECO:0000256" key="6">
    <source>
        <dbReference type="ARBA" id="ARBA00022694"/>
    </source>
</evidence>
<dbReference type="PROSITE" id="PS01278">
    <property type="entry name" value="MTTASE_RADICAL"/>
    <property type="match status" value="1"/>
</dbReference>
<dbReference type="InterPro" id="IPR005839">
    <property type="entry name" value="Methylthiotransferase"/>
</dbReference>
<evidence type="ECO:0000256" key="4">
    <source>
        <dbReference type="ARBA" id="ARBA00022679"/>
    </source>
</evidence>